<dbReference type="VEuPathDB" id="FungiDB:A1Q1_04905"/>
<evidence type="ECO:0000313" key="1">
    <source>
        <dbReference type="EMBL" id="EJT52299.1"/>
    </source>
</evidence>
<dbReference type="Proteomes" id="UP000002748">
    <property type="component" value="Unassembled WGS sequence"/>
</dbReference>
<comment type="caution">
    <text evidence="1">The sequence shown here is derived from an EMBL/GenBank/DDBJ whole genome shotgun (WGS) entry which is preliminary data.</text>
</comment>
<accession>J6F5I2</accession>
<dbReference type="HOGENOM" id="CLU_276957_0_0_1"/>
<organism evidence="1 2">
    <name type="scientific">Trichosporon asahii var. asahii (strain ATCC 90039 / CBS 2479 / JCM 2466 / KCTC 7840 / NBRC 103889/ NCYC 2677 / UAMH 7654)</name>
    <name type="common">Yeast</name>
    <dbReference type="NCBI Taxonomy" id="1186058"/>
    <lineage>
        <taxon>Eukaryota</taxon>
        <taxon>Fungi</taxon>
        <taxon>Dikarya</taxon>
        <taxon>Basidiomycota</taxon>
        <taxon>Agaricomycotina</taxon>
        <taxon>Tremellomycetes</taxon>
        <taxon>Trichosporonales</taxon>
        <taxon>Trichosporonaceae</taxon>
        <taxon>Trichosporon</taxon>
    </lineage>
</organism>
<dbReference type="EMBL" id="ALBS01000028">
    <property type="protein sequence ID" value="EJT52299.1"/>
    <property type="molecule type" value="Genomic_DNA"/>
</dbReference>
<dbReference type="GeneID" id="25988417"/>
<dbReference type="KEGG" id="tasa:A1Q1_04905"/>
<dbReference type="RefSeq" id="XP_014183554.1">
    <property type="nucleotide sequence ID" value="XM_014328079.1"/>
</dbReference>
<evidence type="ECO:0000313" key="2">
    <source>
        <dbReference type="Proteomes" id="UP000002748"/>
    </source>
</evidence>
<protein>
    <submittedName>
        <fullName evidence="1">Uncharacterized protein</fullName>
    </submittedName>
</protein>
<sequence length="1147" mass="129928">MNNQQSGHHGGLCQHEDWLDGDFTLISSDGWIFSVSSQLLFKASRLTHSEVLADAPVTGSMEFQFPDADIERKAVLEQFLSLASCCTLDTGKLHLIDGKCGPWAMDVFDHLHTFLHKYDCSAVSDDFTASVFNLFPDIFWGWQGYVLGAFWGIDKLCAASLNVHATADRCGRKTRYLRMEHVEHCDMWQQVHPRYEFALRRVEYEVERWFEISLPPLEETFRRALRAHDASPIPHHGHEHGDVTLISSDRWKFKVYSHVLLAAGFVMGYPDYTFEDEEMVLKPTRDWQDEIHFSDLRTESKAVIEQFLSLAINSKLLTPNGLGEWHEHEPLQTEDLDLYFNTISFMCKHNCSTTLATFGAQLIPLMSYGVLSPQIGFGLGVVINDRNLCATSLTYYNPSEGRFRGREALPHFPIQRGGSIFLKALDHVTAYANGQGSFDSIHVFNKKLDCCEALGYWTSDSDCEDDTEESEKEYYTPAPPKPKRKNLAKCFLAFVYEEEMYEERRRRAQYEEDMRIKWHLLSLVMFWTAVTSLGADLPPSLMRPSAFTHKSTRDQRKRSDRLTLILLTDSSSPVISQSSPICALKMSDIDTPVTAQSDIIQDHPDWQDGDFTLISSDGWRFRVPSEVLFSAIPATGVKEFQFPDAEIESMAVIEQFLFLTTHGAIDRSMVTRGCCWDETTVQTVFTNLLHFLHKYDCESTLKAFRRAIGRGQLRGWEAFSIGVLAHDDDVIRRSAGPRYRYALERSRVPVAQRFEVMPMTPIAAKFIAALAEFDNLKEHPLFCYGDAILISSDKWLFRAPSYLLQNAGLQAIFKVGSGARGANAPQAPEFLIFDDGKTGTANMLEHLLNLVMHGKLFPPQGREWQDCGVLGDGTVNTFRYILALLKEHRCLGVIERFGEEVIKLMECGVLEPRFGFGLGLLTGDKRVCAASVTFYDPQCGRFQIHEAIAVIMRWNPPTRNDPLVLALYHVQAFVNGPGQSFERYMSWRVELVHNPTAAVAWYGFEAELELGRFWDRAESERGIVDLKQLREQKRSPFKRHLAQCALYEPFPPKHSWAANCGRSIPTFLTTLALHLSPPTSGVLPCSITLPAALLTNDHPSALARAAQEKYWQDGVLLRTLEAYDDLEAKGGALAVAEYLLKLESDLE</sequence>
<reference evidence="1 2" key="1">
    <citation type="journal article" date="2012" name="Eukaryot. Cell">
        <title>Draft genome sequence of CBS 2479, the standard type strain of Trichosporon asahii.</title>
        <authorList>
            <person name="Yang R.Y."/>
            <person name="Li H.T."/>
            <person name="Zhu H."/>
            <person name="Zhou G.P."/>
            <person name="Wang M."/>
            <person name="Wang L."/>
        </authorList>
    </citation>
    <scope>NUCLEOTIDE SEQUENCE [LARGE SCALE GENOMIC DNA]</scope>
    <source>
        <strain evidence="2">ATCC 90039 / CBS 2479 / JCM 2466 / KCTC 7840 / NCYC 2677 / UAMH 7654</strain>
    </source>
</reference>
<name>J6F5I2_TRIAS</name>
<dbReference type="AlphaFoldDB" id="J6F5I2"/>
<proteinExistence type="predicted"/>
<gene>
    <name evidence="1" type="ORF">A1Q1_04905</name>
</gene>